<organism evidence="1 2">
    <name type="scientific">Bosea caraganae</name>
    <dbReference type="NCBI Taxonomy" id="2763117"/>
    <lineage>
        <taxon>Bacteria</taxon>
        <taxon>Pseudomonadati</taxon>
        <taxon>Pseudomonadota</taxon>
        <taxon>Alphaproteobacteria</taxon>
        <taxon>Hyphomicrobiales</taxon>
        <taxon>Boseaceae</taxon>
        <taxon>Bosea</taxon>
    </lineage>
</organism>
<gene>
    <name evidence="1" type="ORF">DWE98_28820</name>
</gene>
<reference evidence="2" key="1">
    <citation type="submission" date="2018-07" db="EMBL/GenBank/DDBJ databases">
        <authorList>
            <person name="Safronova V.I."/>
            <person name="Chirak E.R."/>
            <person name="Sazanova A.L."/>
        </authorList>
    </citation>
    <scope>NUCLEOTIDE SEQUENCE [LARGE SCALE GENOMIC DNA]</scope>
    <source>
        <strain evidence="2">RCAM04685</strain>
    </source>
</reference>
<dbReference type="Proteomes" id="UP000255207">
    <property type="component" value="Unassembled WGS sequence"/>
</dbReference>
<dbReference type="AlphaFoldDB" id="A0A370KYD5"/>
<name>A0A370KYD5_9HYPH</name>
<comment type="caution">
    <text evidence="1">The sequence shown here is derived from an EMBL/GenBank/DDBJ whole genome shotgun (WGS) entry which is preliminary data.</text>
</comment>
<evidence type="ECO:0000313" key="2">
    <source>
        <dbReference type="Proteomes" id="UP000255207"/>
    </source>
</evidence>
<accession>A0A370KYD5</accession>
<keyword evidence="2" id="KW-1185">Reference proteome</keyword>
<dbReference type="RefSeq" id="WP_114832862.1">
    <property type="nucleotide sequence ID" value="NZ_QQTO01000040.1"/>
</dbReference>
<dbReference type="EMBL" id="QQTP01000036">
    <property type="protein sequence ID" value="RDJ19622.1"/>
    <property type="molecule type" value="Genomic_DNA"/>
</dbReference>
<dbReference type="OrthoDB" id="8002155at2"/>
<proteinExistence type="predicted"/>
<sequence length="65" mass="6721">MTDAVALAQSYAATEAVKTQQALQIEMMKQQAGSDAAVVDLLQQGAEQQKAMLPVGQGGTVDITA</sequence>
<protein>
    <recommendedName>
        <fullName evidence="3">Motility protein</fullName>
    </recommendedName>
</protein>
<evidence type="ECO:0000313" key="1">
    <source>
        <dbReference type="EMBL" id="RDJ19622.1"/>
    </source>
</evidence>
<evidence type="ECO:0008006" key="3">
    <source>
        <dbReference type="Google" id="ProtNLM"/>
    </source>
</evidence>